<dbReference type="AlphaFoldDB" id="A0AAU9PYP8"/>
<comment type="catalytic activity">
    <reaction evidence="1">
        <text>Release of an N-terminal amino acid, Xaa-|-Yaa- from a peptide, amide or arylamide. Xaa is preferably Ala, but may be most amino acids including Pro (slow action). When a terminal hydrophobic residue is followed by a prolyl residue, the two may be released as an intact Xaa-Pro dipeptide.</text>
        <dbReference type="EC" id="3.4.11.2"/>
    </reaction>
</comment>
<dbReference type="InterPro" id="IPR045357">
    <property type="entry name" value="Aminopeptidase_N-like_N"/>
</dbReference>
<name>A0AAU9PYP8_9VIBR</name>
<feature type="domain" description="Peptidase M1 alanyl aminopeptidase Ig-like fold" evidence="19">
    <location>
        <begin position="443"/>
        <end position="544"/>
    </location>
</feature>
<dbReference type="Gene3D" id="2.60.40.1840">
    <property type="match status" value="1"/>
</dbReference>
<dbReference type="InterPro" id="IPR042097">
    <property type="entry name" value="Aminopeptidase_N-like_N_sf"/>
</dbReference>
<evidence type="ECO:0000256" key="1">
    <source>
        <dbReference type="ARBA" id="ARBA00000098"/>
    </source>
</evidence>
<evidence type="ECO:0000313" key="22">
    <source>
        <dbReference type="EMBL" id="CAH1521222.1"/>
    </source>
</evidence>
<protein>
    <recommendedName>
        <fullName evidence="6 17">Aminopeptidase N</fullName>
        <ecNumber evidence="5 17">3.4.11.2</ecNumber>
    </recommendedName>
</protein>
<dbReference type="Pfam" id="PF17900">
    <property type="entry name" value="Peptidase_M1_N"/>
    <property type="match status" value="1"/>
</dbReference>
<evidence type="ECO:0000256" key="16">
    <source>
        <dbReference type="ARBA" id="ARBA00059739"/>
    </source>
</evidence>
<comment type="caution">
    <text evidence="22">The sequence shown here is derived from an EMBL/GenBank/DDBJ whole genome shotgun (WGS) entry which is preliminary data.</text>
</comment>
<dbReference type="Gene3D" id="3.30.2010.30">
    <property type="match status" value="1"/>
</dbReference>
<keyword evidence="14" id="KW-0482">Metalloprotease</keyword>
<dbReference type="Pfam" id="PF01433">
    <property type="entry name" value="Peptidase_M1"/>
    <property type="match status" value="1"/>
</dbReference>
<keyword evidence="9" id="KW-0997">Cell inner membrane</keyword>
<comment type="subcellular location">
    <subcellularLocation>
        <location evidence="3">Cell inner membrane</location>
        <topology evidence="3">Peripheral membrane protein</topology>
        <orientation evidence="3">Cytoplasmic side</orientation>
    </subcellularLocation>
</comment>
<evidence type="ECO:0000256" key="3">
    <source>
        <dbReference type="ARBA" id="ARBA00004515"/>
    </source>
</evidence>
<evidence type="ECO:0000256" key="15">
    <source>
        <dbReference type="ARBA" id="ARBA00023136"/>
    </source>
</evidence>
<evidence type="ECO:0000256" key="5">
    <source>
        <dbReference type="ARBA" id="ARBA00012564"/>
    </source>
</evidence>
<dbReference type="GO" id="GO:0016285">
    <property type="term" value="F:alanyl aminopeptidase activity"/>
    <property type="evidence" value="ECO:0007669"/>
    <property type="project" value="UniProtKB-EC"/>
</dbReference>
<evidence type="ECO:0000256" key="2">
    <source>
        <dbReference type="ARBA" id="ARBA00001947"/>
    </source>
</evidence>
<comment type="similarity">
    <text evidence="4">Belongs to the peptidase M1 family.</text>
</comment>
<keyword evidence="15" id="KW-0472">Membrane</keyword>
<evidence type="ECO:0000259" key="19">
    <source>
        <dbReference type="Pfam" id="PF11940"/>
    </source>
</evidence>
<feature type="domain" description="Aminopeptidase N-like N-terminal" evidence="21">
    <location>
        <begin position="32"/>
        <end position="185"/>
    </location>
</feature>
<dbReference type="Pfam" id="PF11940">
    <property type="entry name" value="DUF3458"/>
    <property type="match status" value="1"/>
</dbReference>
<evidence type="ECO:0000256" key="8">
    <source>
        <dbReference type="ARBA" id="ARBA00022475"/>
    </source>
</evidence>
<dbReference type="FunFam" id="3.30.2010.30:FF:000002">
    <property type="entry name" value="Putative aminopeptidase N"/>
    <property type="match status" value="1"/>
</dbReference>
<dbReference type="InterPro" id="IPR035414">
    <property type="entry name" value="Peptidase_M1_pepN_Ig-like"/>
</dbReference>
<dbReference type="FunFam" id="1.10.390.10:FF:000002">
    <property type="entry name" value="Aminopeptidase N"/>
    <property type="match status" value="1"/>
</dbReference>
<evidence type="ECO:0000256" key="12">
    <source>
        <dbReference type="ARBA" id="ARBA00022801"/>
    </source>
</evidence>
<evidence type="ECO:0000313" key="23">
    <source>
        <dbReference type="Proteomes" id="UP001295420"/>
    </source>
</evidence>
<keyword evidence="12 22" id="KW-0378">Hydrolase</keyword>
<feature type="domain" description="Peptidase M1 membrane alanine aminopeptidase" evidence="18">
    <location>
        <begin position="225"/>
        <end position="435"/>
    </location>
</feature>
<dbReference type="Gene3D" id="1.10.390.10">
    <property type="entry name" value="Neutral Protease Domain 2"/>
    <property type="match status" value="1"/>
</dbReference>
<evidence type="ECO:0000259" key="20">
    <source>
        <dbReference type="Pfam" id="PF17432"/>
    </source>
</evidence>
<feature type="domain" description="Peptidase M1 alanyl aminopeptidase C-terminal" evidence="20">
    <location>
        <begin position="547"/>
        <end position="866"/>
    </location>
</feature>
<dbReference type="EC" id="3.4.11.2" evidence="5 17"/>
<organism evidence="22 23">
    <name type="scientific">Vibrio owensii</name>
    <dbReference type="NCBI Taxonomy" id="696485"/>
    <lineage>
        <taxon>Bacteria</taxon>
        <taxon>Pseudomonadati</taxon>
        <taxon>Pseudomonadota</taxon>
        <taxon>Gammaproteobacteria</taxon>
        <taxon>Vibrionales</taxon>
        <taxon>Vibrionaceae</taxon>
        <taxon>Vibrio</taxon>
    </lineage>
</organism>
<evidence type="ECO:0000256" key="9">
    <source>
        <dbReference type="ARBA" id="ARBA00022519"/>
    </source>
</evidence>
<keyword evidence="7 22" id="KW-0031">Aminopeptidase</keyword>
<dbReference type="RefSeq" id="WP_409929949.1">
    <property type="nucleotide sequence ID" value="NZ_CAKMTQ010000001.1"/>
</dbReference>
<gene>
    <name evidence="22" type="primary">pepN</name>
    <name evidence="22" type="ORF">THF1D04_10712</name>
</gene>
<dbReference type="Gene3D" id="2.60.40.1730">
    <property type="entry name" value="tricorn interacting facor f3 domain"/>
    <property type="match status" value="1"/>
</dbReference>
<dbReference type="FunFam" id="1.25.50.10:FF:000001">
    <property type="entry name" value="Aminopeptidase N"/>
    <property type="match status" value="1"/>
</dbReference>
<evidence type="ECO:0000256" key="11">
    <source>
        <dbReference type="ARBA" id="ARBA00022723"/>
    </source>
</evidence>
<dbReference type="InterPro" id="IPR012779">
    <property type="entry name" value="Peptidase_M1_pepN"/>
</dbReference>
<dbReference type="GO" id="GO:0005886">
    <property type="term" value="C:plasma membrane"/>
    <property type="evidence" value="ECO:0007669"/>
    <property type="project" value="UniProtKB-SubCell"/>
</dbReference>
<sequence length="876" mass="99133">MSQAPQAKYRKDYKSPSHAITDIDLTFDLYDNDTIVTAVSKVVQKGESTTLELDGEGLELRSVKVNGEDWAHHEVKEASLVLTDLHAEFDLEIITKIDPEANTALEGLYKSGGAFCTQCEAEGFRRITYYLDRPDVLAKYTTKVIADKAVYPYLLSNGNRVAEGEAENGRHWVQWQDPHPKPAYLFALVAGDFDVLRDKYTTTSGREVDLEIFVDKGNLDRAGHAMTSLINSMKWDEDRFGLEYDLDIYMIVAVDFFNMGAMENKGLNIFNSKFVLANEKTATDREYLGIEAVIGHEYFHNWTGNRVTCRDWFQLSLKEGLTVFRDQEFSSDLGSRAVNRIDNVRIIRGPQFAEDSSPMSHPIRPDKVIEMNNFYTLTVYEKGSEVIRMYHTLLGEEGFQKGMKLYFERHDGTAATCEDFVSAMEDATGVDLKQFRLWYSQSGTPTLLVNSEYNAEAKTYTLTVEQFTEATHDQSEKQALHIPFDIELYAQNGDVIPLVINGESVHNVLDVKQDKQTFVFENVAEQPVPSLLREFSAPVKLEYDYSDDELIFLMKHATNDFARWDASQMLLAKYIRQNVTNVQAGGEVKLSEDLIDAFRGVLLDANLEPAFIAQVLSLPSINEITGWYKQIDIDAVDTVLNNITVSLSNELEDELSATYHALNQAEYSIDHDAIGKRALRNQCLQFLAHTEKGNELAKAQYESSNNMTDTIAAMSAANNAQLACREALMADYSDKWKHDGLVMDKWFVLQGSNPVENALEKVKETMNHEAFSLKNPNRTRSLIGSFLNANPVRFHDKSGSGYQFAGEILRQLNDSNPQVASRMIDPLLKFRKYDEGRQALIRAELEKLKAMDNLAKDLFEKVTKALDEKVTKALDE</sequence>
<evidence type="ECO:0000256" key="6">
    <source>
        <dbReference type="ARBA" id="ARBA00015611"/>
    </source>
</evidence>
<dbReference type="PANTHER" id="PTHR46322">
    <property type="entry name" value="PUROMYCIN-SENSITIVE AMINOPEPTIDASE"/>
    <property type="match status" value="1"/>
</dbReference>
<dbReference type="GO" id="GO:0006508">
    <property type="term" value="P:proteolysis"/>
    <property type="evidence" value="ECO:0007669"/>
    <property type="project" value="UniProtKB-UniRule"/>
</dbReference>
<evidence type="ECO:0000256" key="13">
    <source>
        <dbReference type="ARBA" id="ARBA00022833"/>
    </source>
</evidence>
<dbReference type="CDD" id="cd09600">
    <property type="entry name" value="M1_APN"/>
    <property type="match status" value="1"/>
</dbReference>
<dbReference type="InterPro" id="IPR037144">
    <property type="entry name" value="Peptidase_M1_pepN_C_sf"/>
</dbReference>
<dbReference type="FunFam" id="2.60.40.1730:FF:000005">
    <property type="entry name" value="Aminopeptidase N"/>
    <property type="match status" value="1"/>
</dbReference>
<dbReference type="InterPro" id="IPR027268">
    <property type="entry name" value="Peptidase_M4/M1_CTD_sf"/>
</dbReference>
<dbReference type="InterPro" id="IPR024601">
    <property type="entry name" value="Peptidase_M1_pepN_C"/>
</dbReference>
<dbReference type="PANTHER" id="PTHR46322:SF1">
    <property type="entry name" value="PUROMYCIN-SENSITIVE AMINOPEPTIDASE"/>
    <property type="match status" value="1"/>
</dbReference>
<evidence type="ECO:0000256" key="10">
    <source>
        <dbReference type="ARBA" id="ARBA00022670"/>
    </source>
</evidence>
<dbReference type="SUPFAM" id="SSF63737">
    <property type="entry name" value="Leukotriene A4 hydrolase N-terminal domain"/>
    <property type="match status" value="1"/>
</dbReference>
<keyword evidence="11" id="KW-0479">Metal-binding</keyword>
<proteinExistence type="inferred from homology"/>
<evidence type="ECO:0000256" key="17">
    <source>
        <dbReference type="NCBIfam" id="TIGR02414"/>
    </source>
</evidence>
<dbReference type="InterPro" id="IPR001930">
    <property type="entry name" value="Peptidase_M1"/>
</dbReference>
<dbReference type="Proteomes" id="UP001295420">
    <property type="component" value="Unassembled WGS sequence"/>
</dbReference>
<dbReference type="InterPro" id="IPR038438">
    <property type="entry name" value="PepN_Ig-like_sf"/>
</dbReference>
<keyword evidence="10" id="KW-0645">Protease</keyword>
<dbReference type="SUPFAM" id="SSF55486">
    <property type="entry name" value="Metalloproteases ('zincins'), catalytic domain"/>
    <property type="match status" value="1"/>
</dbReference>
<dbReference type="FunFam" id="2.60.40.1840:FF:000001">
    <property type="entry name" value="Aminopeptidase N"/>
    <property type="match status" value="1"/>
</dbReference>
<evidence type="ECO:0000256" key="4">
    <source>
        <dbReference type="ARBA" id="ARBA00010136"/>
    </source>
</evidence>
<accession>A0AAU9PYP8</accession>
<dbReference type="GO" id="GO:0008270">
    <property type="term" value="F:zinc ion binding"/>
    <property type="evidence" value="ECO:0007669"/>
    <property type="project" value="InterPro"/>
</dbReference>
<dbReference type="EMBL" id="CAKMTQ010000001">
    <property type="protein sequence ID" value="CAH1521222.1"/>
    <property type="molecule type" value="Genomic_DNA"/>
</dbReference>
<dbReference type="NCBIfam" id="TIGR02414">
    <property type="entry name" value="pepN_proteo"/>
    <property type="match status" value="1"/>
</dbReference>
<dbReference type="Gene3D" id="1.25.50.10">
    <property type="entry name" value="Peptidase M1, alanyl aminopeptidase, C-terminal domain"/>
    <property type="match status" value="1"/>
</dbReference>
<keyword evidence="8" id="KW-1003">Cell membrane</keyword>
<dbReference type="InterPro" id="IPR014782">
    <property type="entry name" value="Peptidase_M1_dom"/>
</dbReference>
<evidence type="ECO:0000256" key="14">
    <source>
        <dbReference type="ARBA" id="ARBA00023049"/>
    </source>
</evidence>
<reference evidence="22" key="1">
    <citation type="submission" date="2022-01" db="EMBL/GenBank/DDBJ databases">
        <authorList>
            <person name="Lagorce A."/>
        </authorList>
    </citation>
    <scope>NUCLEOTIDE SEQUENCE</scope>
    <source>
        <strain evidence="22">Th15_F1_D04</strain>
    </source>
</reference>
<comment type="cofactor">
    <cofactor evidence="2">
        <name>Zn(2+)</name>
        <dbReference type="ChEBI" id="CHEBI:29105"/>
    </cofactor>
</comment>
<dbReference type="GO" id="GO:0008237">
    <property type="term" value="F:metallopeptidase activity"/>
    <property type="evidence" value="ECO:0007669"/>
    <property type="project" value="UniProtKB-UniRule"/>
</dbReference>
<comment type="function">
    <text evidence="16">Aminopeptidase N is involved in the degradation of intracellular peptides generated by protein breakdown during normal growth as well as in response to nutrient starvation.</text>
</comment>
<evidence type="ECO:0000259" key="18">
    <source>
        <dbReference type="Pfam" id="PF01433"/>
    </source>
</evidence>
<dbReference type="PRINTS" id="PR00756">
    <property type="entry name" value="ALADIPTASE"/>
</dbReference>
<dbReference type="Pfam" id="PF17432">
    <property type="entry name" value="DUF3458_C"/>
    <property type="match status" value="1"/>
</dbReference>
<keyword evidence="13" id="KW-0862">Zinc</keyword>
<evidence type="ECO:0000256" key="7">
    <source>
        <dbReference type="ARBA" id="ARBA00022438"/>
    </source>
</evidence>
<evidence type="ECO:0000259" key="21">
    <source>
        <dbReference type="Pfam" id="PF17900"/>
    </source>
</evidence>